<evidence type="ECO:0000256" key="1">
    <source>
        <dbReference type="ARBA" id="ARBA00004141"/>
    </source>
</evidence>
<dbReference type="GO" id="GO:0009705">
    <property type="term" value="C:plant-type vacuole membrane"/>
    <property type="evidence" value="ECO:0007669"/>
    <property type="project" value="TreeGrafter"/>
</dbReference>
<dbReference type="InterPro" id="IPR004331">
    <property type="entry name" value="SPX_dom"/>
</dbReference>
<dbReference type="InterPro" id="IPR013103">
    <property type="entry name" value="RVT_2"/>
</dbReference>
<feature type="compositionally biased region" description="Polar residues" evidence="7">
    <location>
        <begin position="1182"/>
        <end position="1202"/>
    </location>
</feature>
<feature type="transmembrane region" description="Helical" evidence="8">
    <location>
        <begin position="909"/>
        <end position="927"/>
    </location>
</feature>
<keyword evidence="4" id="KW-0378">Hydrolase</keyword>
<comment type="subcellular location">
    <subcellularLocation>
        <location evidence="1">Membrane</location>
        <topology evidence="1">Multi-pass membrane protein</topology>
    </subcellularLocation>
</comment>
<evidence type="ECO:0000313" key="11">
    <source>
        <dbReference type="EMBL" id="KAE8661804.1"/>
    </source>
</evidence>
<evidence type="ECO:0000256" key="4">
    <source>
        <dbReference type="ARBA" id="ARBA00022750"/>
    </source>
</evidence>
<evidence type="ECO:0000256" key="3">
    <source>
        <dbReference type="ARBA" id="ARBA00022692"/>
    </source>
</evidence>
<evidence type="ECO:0000256" key="5">
    <source>
        <dbReference type="ARBA" id="ARBA00022989"/>
    </source>
</evidence>
<dbReference type="InterPro" id="IPR036259">
    <property type="entry name" value="MFS_trans_sf"/>
</dbReference>
<dbReference type="Gene3D" id="1.20.1250.20">
    <property type="entry name" value="MFS general substrate transporter like domains"/>
    <property type="match status" value="1"/>
</dbReference>
<dbReference type="InterPro" id="IPR051068">
    <property type="entry name" value="MFS_Domain-Containing_Protein"/>
</dbReference>
<dbReference type="CDD" id="cd14479">
    <property type="entry name" value="SPX-MFS_plant"/>
    <property type="match status" value="1"/>
</dbReference>
<dbReference type="InterPro" id="IPR011701">
    <property type="entry name" value="MFS"/>
</dbReference>
<dbReference type="InterPro" id="IPR043502">
    <property type="entry name" value="DNA/RNA_pol_sf"/>
</dbReference>
<dbReference type="GO" id="GO:0022857">
    <property type="term" value="F:transmembrane transporter activity"/>
    <property type="evidence" value="ECO:0007669"/>
    <property type="project" value="InterPro"/>
</dbReference>
<keyword evidence="12" id="KW-1185">Reference proteome</keyword>
<proteinExistence type="inferred from homology"/>
<dbReference type="InterPro" id="IPR036397">
    <property type="entry name" value="RNaseH_sf"/>
</dbReference>
<feature type="transmembrane region" description="Helical" evidence="8">
    <location>
        <begin position="883"/>
        <end position="902"/>
    </location>
</feature>
<protein>
    <submittedName>
        <fullName evidence="11">SPX domain-containing membrane protein</fullName>
    </submittedName>
</protein>
<keyword evidence="4" id="KW-0064">Aspartyl protease</keyword>
<dbReference type="Pfam" id="PF07727">
    <property type="entry name" value="RVT_2"/>
    <property type="match status" value="1"/>
</dbReference>
<dbReference type="Pfam" id="PF14223">
    <property type="entry name" value="Retrotran_gag_2"/>
    <property type="match status" value="1"/>
</dbReference>
<organism evidence="11 12">
    <name type="scientific">Hibiscus syriacus</name>
    <name type="common">Rose of Sharon</name>
    <dbReference type="NCBI Taxonomy" id="106335"/>
    <lineage>
        <taxon>Eukaryota</taxon>
        <taxon>Viridiplantae</taxon>
        <taxon>Streptophyta</taxon>
        <taxon>Embryophyta</taxon>
        <taxon>Tracheophyta</taxon>
        <taxon>Spermatophyta</taxon>
        <taxon>Magnoliopsida</taxon>
        <taxon>eudicotyledons</taxon>
        <taxon>Gunneridae</taxon>
        <taxon>Pentapetalae</taxon>
        <taxon>rosids</taxon>
        <taxon>malvids</taxon>
        <taxon>Malvales</taxon>
        <taxon>Malvaceae</taxon>
        <taxon>Malvoideae</taxon>
        <taxon>Hibiscus</taxon>
    </lineage>
</organism>
<dbReference type="Pfam" id="PF00665">
    <property type="entry name" value="rve"/>
    <property type="match status" value="1"/>
</dbReference>
<comment type="caution">
    <text evidence="11">The sequence shown here is derived from an EMBL/GenBank/DDBJ whole genome shotgun (WGS) entry which is preliminary data.</text>
</comment>
<feature type="transmembrane region" description="Helical" evidence="8">
    <location>
        <begin position="665"/>
        <end position="685"/>
    </location>
</feature>
<dbReference type="InterPro" id="IPR045264">
    <property type="entry name" value="SPXM_SPX_plant"/>
</dbReference>
<gene>
    <name evidence="11" type="ORF">F3Y22_tig00113722pilonHSYRG00039</name>
</gene>
<dbReference type="Gene3D" id="3.30.420.10">
    <property type="entry name" value="Ribonuclease H-like superfamily/Ribonuclease H"/>
    <property type="match status" value="1"/>
</dbReference>
<dbReference type="GO" id="GO:0003676">
    <property type="term" value="F:nucleic acid binding"/>
    <property type="evidence" value="ECO:0007669"/>
    <property type="project" value="InterPro"/>
</dbReference>
<evidence type="ECO:0000313" key="12">
    <source>
        <dbReference type="Proteomes" id="UP000436088"/>
    </source>
</evidence>
<feature type="domain" description="Integrase catalytic" evidence="9">
    <location>
        <begin position="1472"/>
        <end position="1577"/>
    </location>
</feature>
<dbReference type="PANTHER" id="PTHR23510">
    <property type="entry name" value="INNER MEMBRANE TRANSPORT PROTEIN YAJR"/>
    <property type="match status" value="1"/>
</dbReference>
<feature type="compositionally biased region" description="Acidic residues" evidence="7">
    <location>
        <begin position="812"/>
        <end position="828"/>
    </location>
</feature>
<feature type="transmembrane region" description="Helical" evidence="8">
    <location>
        <begin position="737"/>
        <end position="758"/>
    </location>
</feature>
<feature type="transmembrane region" description="Helical" evidence="8">
    <location>
        <begin position="706"/>
        <end position="725"/>
    </location>
</feature>
<dbReference type="EMBL" id="VEPZ02001718">
    <property type="protein sequence ID" value="KAE8661804.1"/>
    <property type="molecule type" value="Genomic_DNA"/>
</dbReference>
<dbReference type="PROSITE" id="PS51382">
    <property type="entry name" value="SPX"/>
    <property type="match status" value="1"/>
</dbReference>
<dbReference type="InterPro" id="IPR001584">
    <property type="entry name" value="Integrase_cat-core"/>
</dbReference>
<sequence>MALINIPTGHIQDRKTLSIERKSLMLKDYLRDDLSSCSSSGFKSFPRRQCCTTVRFLLETDSKRSNHNYSTSTRRFLKRSRSRPAVSTSTTISTLQRASEAVLNAVKLLPFPSTKSSSSSVQSSSWRKGKGDLPRSFARKLFKRRLWRKADKEYNHGRGEIKRWKLFREFLEEKNQPSVHINMTSYTTTDTSSSTVVATSRSSNRWADSEFTAKVLRSPSSNSESLGGGDAVSSKINLREKNIVSKMVGVTGGEDSIKNRANDETKQQLSPVSVLDCPFDGEEEDDGSVFEDQLARVEGTKQRLMQKIIRFERLAQLEPLELEKRISSAELEDEPNLQISVELSKVKIPDLFVRERLLVEEYGVNILKKEWKQVHVKEMGEWIKFNVEKEEIEKIVLFLLEQQGLYASKLKKLREQNDALEEHPQISKITELREAYRGVGHNLLQLLYFVEMNAIGLRKLLKKFDNRFRYRFTDYYVKTRSNHPYSQLQQVFKHAKVVSKLVLLVLVSCSVKGLGAVAGAVSRNLHELQDRQGSYLSIYDSPYLPLQDPVVDSIKAAVDRLTHSTNFLNFMAQHALIMQEELPAPVERRIDEEKYHFMSLLLNLANPFLYMVDPYIIVPTADNYSMSLGAAATVCGIVIGAMAVAQEFSSVYFSAWSNKSYFRPLIFSSIVLFMGNALFGSARAVNRRYFSDCVPLKIRMQASAGFVSASALGMACGPALAGILQKNFKIYKLTFNAVTLPGWVMAVAWLVYLIWLWFSFKEPARYMEENNSPHATNCGMFSSQFGLIEKAEKSKLEKGLKQPFLITSEEKKEDDEDPEANGSEEDPEESRRPATSMVSAYRLLTPSVKVQLLIYFMLKYAMEILLSKSSVITSYYFNWSTSTVAIFLAYLGLTVLPVNIVVGSYISNIQILLVSEIVVCIVSLLGFCYTRLPACGVAAFMGDCSNIAFEFGEAARSSKIFTHKKINILLDEANYLLWKQQILLTVRSYRLERLLNGELLPPPARIADESGASVLNEDYENYVAQDSALASWLLSTISDPLLPQFVGAETTPDVWRTVQKFFANRSTTTVMSLHCKLRSVKKGDDNMRLYLTKIKEVCDALAACGSAISDLEQIATILNGLSVEYQPFVAVITASKEMFSVDNVKTVLMDAESQLSGFQLQHSLPMSANVATVRTNNRENGRSTAQGYNGNSAGSYNRNNKSAGRGRGRPRLQCQLCGKNGHSVDRCWHRFDQTFPGVLADKSEGTEANYTAVDECKSCSSGVHAQAQTASINSGRWIVDSGATHHITPDASNLTTSSDYNGPGKVVVGNGHRLTIARAGSSAMTTNSRALVLNDLLHVPSVTKNLLSVSKFARDNKVFFEFHAGSCLVKDEVTKVVLLKGQEHAGFYQFVANTECLEACHAMVVEDSCSNNKKYDLWHKRLGHPAHLVLVQACKEVGVVFPSRNNMVDSSFCVACRLGKSHKLPFNQSQTMYTTPFHLVFSDVWGPAHIASNGYRYYVSFVDACTRHSWVYLLKTKDQVLSTFQLFFSLIQTQFNATVKEVQSDWGDEYRSVSTWLKSLGVVHRLACPHISEQNGVCALLCISLIGYLRKFFKTNPHKRCCTQRNQTMVTSEFLVVVAFPIYGHIMLINSTIDPLSIKTECKCTLRKSGVQFPLVAGAQRVCMRGESQGVNSVASADESGSNSFNSMNLLEDASHEADIQPVVSGENAVDEVEQRDENVAEQQSSNETSIAVLNQANGASSDSGQSGHDQHKILQPVTHHHMVTRSKNGVFKPKLYSSTISGEFACQNISDMSEVEPQNIHEAFKDPLWKVDVLAEYEALQRNNIWSVVPLPEGRTVVGCRWLFRVKRNADGSIQKYKAILVAKGFSQVPGKDFQETFSPIVKMSTVNVVSTIAARNGWSLRQVDLNNAFLNGELNEEVFMEQPQGFEQQAGDGKRLVCKLQKALYGLRQAPMNWYSKLKIFLVDLGFQSSRADTSLFIRHSDCTSTYVLAYVDDIIVTGGKNQDIEQVVKLLGAKFSLKDLGKLNFFLGIEVKGVDGAVFLSQKKYIMELLDKSGMSKATATPTPMVASIKLSSNGAGSLLENAREYHSLVGSLLYACHTRPDIAYCVNKLAQFMHAPCEQHLVVVKRVLRYLKGTLDYGLVFLPRTEPFQLVAFVDADWGSSIDDRRSISGTCVFLGGSMVQWSSKKQKIVSRSTTETEYRSLDATSDVVWLEALLTDMKVPVQAASVVWSDNTSAISMSANPVHHSRTKHVELDIHFVRERVAAGRLQVNFVPFEHQVADGLTKALTKDSFAQFRQRLGVLSFLEVEKRKSREDIEVNILE</sequence>
<dbReference type="Pfam" id="PF07690">
    <property type="entry name" value="MFS_1"/>
    <property type="match status" value="1"/>
</dbReference>
<dbReference type="SUPFAM" id="SSF56672">
    <property type="entry name" value="DNA/RNA polymerases"/>
    <property type="match status" value="1"/>
</dbReference>
<feature type="region of interest" description="Disordered" evidence="7">
    <location>
        <begin position="807"/>
        <end position="834"/>
    </location>
</feature>
<dbReference type="PROSITE" id="PS50994">
    <property type="entry name" value="INTEGRASE"/>
    <property type="match status" value="1"/>
</dbReference>
<dbReference type="Pfam" id="PF13976">
    <property type="entry name" value="gag_pre-integrs"/>
    <property type="match status" value="1"/>
</dbReference>
<feature type="transmembrane region" description="Helical" evidence="8">
    <location>
        <begin position="852"/>
        <end position="877"/>
    </location>
</feature>
<feature type="region of interest" description="Disordered" evidence="7">
    <location>
        <begin position="1708"/>
        <end position="1728"/>
    </location>
</feature>
<evidence type="ECO:0000259" key="10">
    <source>
        <dbReference type="PROSITE" id="PS51382"/>
    </source>
</evidence>
<evidence type="ECO:0000259" key="9">
    <source>
        <dbReference type="PROSITE" id="PS50994"/>
    </source>
</evidence>
<dbReference type="PANTHER" id="PTHR23510:SF75">
    <property type="entry name" value="SPX DOMAIN-CONTAINING PROTEIN"/>
    <property type="match status" value="1"/>
</dbReference>
<feature type="transmembrane region" description="Helical" evidence="8">
    <location>
        <begin position="595"/>
        <end position="612"/>
    </location>
</feature>
<evidence type="ECO:0000256" key="7">
    <source>
        <dbReference type="SAM" id="MobiDB-lite"/>
    </source>
</evidence>
<dbReference type="GO" id="GO:1905011">
    <property type="term" value="P:transmembrane phosphate ion transport from cytosol to vacuole"/>
    <property type="evidence" value="ECO:0007669"/>
    <property type="project" value="TreeGrafter"/>
</dbReference>
<keyword evidence="3 8" id="KW-0812">Transmembrane</keyword>
<dbReference type="GO" id="GO:0015074">
    <property type="term" value="P:DNA integration"/>
    <property type="evidence" value="ECO:0007669"/>
    <property type="project" value="InterPro"/>
</dbReference>
<evidence type="ECO:0000256" key="6">
    <source>
        <dbReference type="ARBA" id="ARBA00023136"/>
    </source>
</evidence>
<accession>A0A6A2Y1T9</accession>
<dbReference type="GO" id="GO:0004190">
    <property type="term" value="F:aspartic-type endopeptidase activity"/>
    <property type="evidence" value="ECO:0007669"/>
    <property type="project" value="UniProtKB-KW"/>
</dbReference>
<keyword evidence="6 8" id="KW-0472">Membrane</keyword>
<dbReference type="InterPro" id="IPR025724">
    <property type="entry name" value="GAG-pre-integrase_dom"/>
</dbReference>
<evidence type="ECO:0000256" key="2">
    <source>
        <dbReference type="ARBA" id="ARBA00008335"/>
    </source>
</evidence>
<evidence type="ECO:0000256" key="8">
    <source>
        <dbReference type="SAM" id="Phobius"/>
    </source>
</evidence>
<dbReference type="SUPFAM" id="SSF53098">
    <property type="entry name" value="Ribonuclease H-like"/>
    <property type="match status" value="1"/>
</dbReference>
<keyword evidence="5 8" id="KW-1133">Transmembrane helix</keyword>
<comment type="similarity">
    <text evidence="2">Belongs to the major facilitator superfamily.</text>
</comment>
<dbReference type="CDD" id="cd09272">
    <property type="entry name" value="RNase_HI_RT_Ty1"/>
    <property type="match status" value="1"/>
</dbReference>
<dbReference type="Pfam" id="PF22936">
    <property type="entry name" value="Pol_BBD"/>
    <property type="match status" value="1"/>
</dbReference>
<feature type="transmembrane region" description="Helical" evidence="8">
    <location>
        <begin position="624"/>
        <end position="645"/>
    </location>
</feature>
<dbReference type="InterPro" id="IPR012337">
    <property type="entry name" value="RNaseH-like_sf"/>
</dbReference>
<feature type="region of interest" description="Disordered" evidence="7">
    <location>
        <begin position="1174"/>
        <end position="1208"/>
    </location>
</feature>
<name>A0A6A2Y1T9_HIBSY</name>
<dbReference type="SUPFAM" id="SSF103473">
    <property type="entry name" value="MFS general substrate transporter"/>
    <property type="match status" value="1"/>
</dbReference>
<dbReference type="InterPro" id="IPR054722">
    <property type="entry name" value="PolX-like_BBD"/>
</dbReference>
<reference evidence="11" key="1">
    <citation type="submission" date="2019-09" db="EMBL/GenBank/DDBJ databases">
        <title>Draft genome information of white flower Hibiscus syriacus.</title>
        <authorList>
            <person name="Kim Y.-M."/>
        </authorList>
    </citation>
    <scope>NUCLEOTIDE SEQUENCE [LARGE SCALE GENOMIC DNA]</scope>
    <source>
        <strain evidence="11">YM2019G1</strain>
    </source>
</reference>
<feature type="domain" description="SPX" evidence="10">
    <location>
        <begin position="131"/>
        <end position="478"/>
    </location>
</feature>
<keyword evidence="4" id="KW-0645">Protease</keyword>
<dbReference type="Proteomes" id="UP000436088">
    <property type="component" value="Unassembled WGS sequence"/>
</dbReference>